<dbReference type="Proteomes" id="UP000244152">
    <property type="component" value="Unassembled WGS sequence"/>
</dbReference>
<dbReference type="AlphaFoldDB" id="A0A2T5IFJ3"/>
<sequence length="63" mass="7191">MSLEQLNTYYLRTIDLAKNTMNLVIPGLITNPDKPDPAKPIMVCFELNTGFRRYGVCTVWSLN</sequence>
<accession>A0A2T5IFJ3</accession>
<proteinExistence type="predicted"/>
<reference evidence="1 2" key="1">
    <citation type="submission" date="2018-04" db="EMBL/GenBank/DDBJ databases">
        <title>Active sludge and wastewater microbial communities from Klosterneuburg, Austria.</title>
        <authorList>
            <person name="Wagner M."/>
        </authorList>
    </citation>
    <scope>NUCLEOTIDE SEQUENCE [LARGE SCALE GENOMIC DNA]</scope>
    <source>
        <strain evidence="1 2">Nl12</strain>
    </source>
</reference>
<evidence type="ECO:0000313" key="2">
    <source>
        <dbReference type="Proteomes" id="UP000244152"/>
    </source>
</evidence>
<comment type="caution">
    <text evidence="1">The sequence shown here is derived from an EMBL/GenBank/DDBJ whole genome shotgun (WGS) entry which is preliminary data.</text>
</comment>
<organism evidence="1 2">
    <name type="scientific">Nitrosospira multiformis</name>
    <dbReference type="NCBI Taxonomy" id="1231"/>
    <lineage>
        <taxon>Bacteria</taxon>
        <taxon>Pseudomonadati</taxon>
        <taxon>Pseudomonadota</taxon>
        <taxon>Betaproteobacteria</taxon>
        <taxon>Nitrosomonadales</taxon>
        <taxon>Nitrosomonadaceae</taxon>
        <taxon>Nitrosospira</taxon>
    </lineage>
</organism>
<protein>
    <submittedName>
        <fullName evidence="1">Uncharacterized protein</fullName>
    </submittedName>
</protein>
<dbReference type="EMBL" id="QAOK01000004">
    <property type="protein sequence ID" value="PTQ82563.1"/>
    <property type="molecule type" value="Genomic_DNA"/>
</dbReference>
<gene>
    <name evidence="1" type="ORF">C8R21_104106</name>
</gene>
<evidence type="ECO:0000313" key="1">
    <source>
        <dbReference type="EMBL" id="PTQ82563.1"/>
    </source>
</evidence>
<name>A0A2T5IFJ3_9PROT</name>